<keyword evidence="2" id="KW-1133">Transmembrane helix</keyword>
<dbReference type="EMBL" id="JAAEDL010000001">
    <property type="protein sequence ID" value="MBR0679202.1"/>
    <property type="molecule type" value="Genomic_DNA"/>
</dbReference>
<dbReference type="PANTHER" id="PTHR12558:SF13">
    <property type="entry name" value="CELL DIVISION CYCLE PROTEIN 27 HOMOLOG"/>
    <property type="match status" value="1"/>
</dbReference>
<evidence type="ECO:0000256" key="2">
    <source>
        <dbReference type="SAM" id="Phobius"/>
    </source>
</evidence>
<dbReference type="Gene3D" id="1.25.40.10">
    <property type="entry name" value="Tetratricopeptide repeat domain"/>
    <property type="match status" value="2"/>
</dbReference>
<evidence type="ECO:0000313" key="3">
    <source>
        <dbReference type="EMBL" id="MBR0679202.1"/>
    </source>
</evidence>
<dbReference type="AlphaFoldDB" id="A0A9X9X666"/>
<dbReference type="InterPro" id="IPR011990">
    <property type="entry name" value="TPR-like_helical_dom_sf"/>
</dbReference>
<evidence type="ECO:0000313" key="4">
    <source>
        <dbReference type="Proteomes" id="UP001138709"/>
    </source>
</evidence>
<keyword evidence="2" id="KW-0812">Transmembrane</keyword>
<organism evidence="3 4">
    <name type="scientific">Neoroseomonas eburnea</name>
    <dbReference type="NCBI Taxonomy" id="1346889"/>
    <lineage>
        <taxon>Bacteria</taxon>
        <taxon>Pseudomonadati</taxon>
        <taxon>Pseudomonadota</taxon>
        <taxon>Alphaproteobacteria</taxon>
        <taxon>Acetobacterales</taxon>
        <taxon>Acetobacteraceae</taxon>
        <taxon>Neoroseomonas</taxon>
    </lineage>
</organism>
<keyword evidence="4" id="KW-1185">Reference proteome</keyword>
<protein>
    <submittedName>
        <fullName evidence="3">Tetratricopeptide repeat protein</fullName>
    </submittedName>
</protein>
<reference evidence="3" key="1">
    <citation type="submission" date="2020-01" db="EMBL/GenBank/DDBJ databases">
        <authorList>
            <person name="Rat A."/>
        </authorList>
    </citation>
    <scope>NUCLEOTIDE SEQUENCE</scope>
    <source>
        <strain evidence="3">LMG 31228</strain>
    </source>
</reference>
<dbReference type="SMART" id="SM00028">
    <property type="entry name" value="TPR"/>
    <property type="match status" value="4"/>
</dbReference>
<evidence type="ECO:0000256" key="1">
    <source>
        <dbReference type="PROSITE-ProRule" id="PRU00339"/>
    </source>
</evidence>
<reference evidence="3" key="2">
    <citation type="journal article" date="2021" name="Syst. Appl. Microbiol.">
        <title>Roseomonas hellenica sp. nov., isolated from roots of wild-growing Alkanna tinctoria.</title>
        <authorList>
            <person name="Rat A."/>
            <person name="Naranjo H.D."/>
            <person name="Lebbe L."/>
            <person name="Cnockaert M."/>
            <person name="Krigas N."/>
            <person name="Grigoriadou K."/>
            <person name="Maloupa E."/>
            <person name="Willems A."/>
        </authorList>
    </citation>
    <scope>NUCLEOTIDE SEQUENCE</scope>
    <source>
        <strain evidence="3">LMG 31228</strain>
    </source>
</reference>
<dbReference type="SUPFAM" id="SSF48452">
    <property type="entry name" value="TPR-like"/>
    <property type="match status" value="1"/>
</dbReference>
<dbReference type="Pfam" id="PF13181">
    <property type="entry name" value="TPR_8"/>
    <property type="match status" value="1"/>
</dbReference>
<dbReference type="RefSeq" id="WP_211844546.1">
    <property type="nucleotide sequence ID" value="NZ_JAAEDL010000001.1"/>
</dbReference>
<accession>A0A9X9X666</accession>
<comment type="caution">
    <text evidence="3">The sequence shown here is derived from an EMBL/GenBank/DDBJ whole genome shotgun (WGS) entry which is preliminary data.</text>
</comment>
<name>A0A9X9X666_9PROT</name>
<proteinExistence type="predicted"/>
<feature type="repeat" description="TPR" evidence="1">
    <location>
        <begin position="292"/>
        <end position="325"/>
    </location>
</feature>
<dbReference type="InterPro" id="IPR019734">
    <property type="entry name" value="TPR_rpt"/>
</dbReference>
<feature type="transmembrane region" description="Helical" evidence="2">
    <location>
        <begin position="36"/>
        <end position="53"/>
    </location>
</feature>
<dbReference type="Proteomes" id="UP001138709">
    <property type="component" value="Unassembled WGS sequence"/>
</dbReference>
<sequence>MAQWPVEFPVTIHPDPAPPPIGEAEAPSTWKSKVKAIIRGIGNAIVWLAGFLARIPTFITASIGAVLLAAVTLLGFWIVKNEIDTTVVLIQPISVPPSLANRGLTSDVLARRLLDEIEGLQRRAPTDLAPRAGGVGRDFPDFSVPGTGMSISGVVELVRHALARPRPRIFGEIVEQEGGSFLRVRMTEGSNRIHNVQINGDDALDEALRRAAVRILMEISPFHVAAAEYSDASRSPDELMRLAREAESRLISRPERWRAINLQGIIYLLKMQDPQAAIREFDRALQYNNESYHVYANRGNAYFSMANYREAESNYIAALDRSEKNFQIVINLAIAYSYMHRYQDAIREIGVAKSINANNHVIFMAEGLIHERRGEFQRAEEAYIQSGRLSQNNLEVALNLANFYADVWVERMFSSRGDFDAFDMARHYYAEAVRINENAVSFVVRNSIHALNRNRGVPVQRSINDANLTDIYNINQGRLMDRRRLVFALEALDRIEEAISHSEILLAYEGDSYARRMDFHLRHARNRNER</sequence>
<keyword evidence="2" id="KW-0472">Membrane</keyword>
<dbReference type="PANTHER" id="PTHR12558">
    <property type="entry name" value="CELL DIVISION CYCLE 16,23,27"/>
    <property type="match status" value="1"/>
</dbReference>
<dbReference type="PROSITE" id="PS50005">
    <property type="entry name" value="TPR"/>
    <property type="match status" value="1"/>
</dbReference>
<keyword evidence="1" id="KW-0802">TPR repeat</keyword>
<gene>
    <name evidence="3" type="ORF">GXW74_01785</name>
</gene>
<feature type="transmembrane region" description="Helical" evidence="2">
    <location>
        <begin position="58"/>
        <end position="79"/>
    </location>
</feature>